<dbReference type="InterPro" id="IPR053185">
    <property type="entry name" value="SET_domain_protein"/>
</dbReference>
<accession>A0A9K3GIY5</accession>
<dbReference type="InterPro" id="IPR046341">
    <property type="entry name" value="SET_dom_sf"/>
</dbReference>
<reference evidence="2 3" key="1">
    <citation type="journal article" date="2018" name="PLoS ONE">
        <title>The draft genome of Kipferlia bialata reveals reductive genome evolution in fornicate parasites.</title>
        <authorList>
            <person name="Tanifuji G."/>
            <person name="Takabayashi S."/>
            <person name="Kume K."/>
            <person name="Takagi M."/>
            <person name="Nakayama T."/>
            <person name="Kamikawa R."/>
            <person name="Inagaki Y."/>
            <person name="Hashimoto T."/>
        </authorList>
    </citation>
    <scope>NUCLEOTIDE SEQUENCE [LARGE SCALE GENOMIC DNA]</scope>
    <source>
        <strain evidence="2">NY0173</strain>
    </source>
</reference>
<dbReference type="InterPro" id="IPR001214">
    <property type="entry name" value="SET_dom"/>
</dbReference>
<comment type="caution">
    <text evidence="2">The sequence shown here is derived from an EMBL/GenBank/DDBJ whole genome shotgun (WGS) entry which is preliminary data.</text>
</comment>
<dbReference type="SUPFAM" id="SSF82199">
    <property type="entry name" value="SET domain"/>
    <property type="match status" value="1"/>
</dbReference>
<dbReference type="EMBL" id="BDIP01001504">
    <property type="protein sequence ID" value="GIQ84537.1"/>
    <property type="molecule type" value="Genomic_DNA"/>
</dbReference>
<evidence type="ECO:0000313" key="3">
    <source>
        <dbReference type="Proteomes" id="UP000265618"/>
    </source>
</evidence>
<protein>
    <recommendedName>
        <fullName evidence="1">SET domain-containing protein</fullName>
    </recommendedName>
</protein>
<dbReference type="Gene3D" id="2.170.270.10">
    <property type="entry name" value="SET domain"/>
    <property type="match status" value="1"/>
</dbReference>
<feature type="domain" description="SET" evidence="1">
    <location>
        <begin position="10"/>
        <end position="138"/>
    </location>
</feature>
<dbReference type="Pfam" id="PF00856">
    <property type="entry name" value="SET"/>
    <property type="match status" value="1"/>
</dbReference>
<dbReference type="PROSITE" id="PS50280">
    <property type="entry name" value="SET"/>
    <property type="match status" value="1"/>
</dbReference>
<organism evidence="2 3">
    <name type="scientific">Kipferlia bialata</name>
    <dbReference type="NCBI Taxonomy" id="797122"/>
    <lineage>
        <taxon>Eukaryota</taxon>
        <taxon>Metamonada</taxon>
        <taxon>Carpediemonas-like organisms</taxon>
        <taxon>Kipferlia</taxon>
    </lineage>
</organism>
<dbReference type="OrthoDB" id="265717at2759"/>
<dbReference type="CDD" id="cd20071">
    <property type="entry name" value="SET_SMYD"/>
    <property type="match status" value="1"/>
</dbReference>
<name>A0A9K3GIY5_9EUKA</name>
<dbReference type="AlphaFoldDB" id="A0A9K3GIY5"/>
<evidence type="ECO:0000313" key="2">
    <source>
        <dbReference type="EMBL" id="GIQ84537.1"/>
    </source>
</evidence>
<dbReference type="Proteomes" id="UP000265618">
    <property type="component" value="Unassembled WGS sequence"/>
</dbReference>
<dbReference type="PANTHER" id="PTHR47332:SF4">
    <property type="entry name" value="SET DOMAIN-CONTAINING PROTEIN 5"/>
    <property type="match status" value="1"/>
</dbReference>
<dbReference type="PANTHER" id="PTHR47332">
    <property type="entry name" value="SET DOMAIN-CONTAINING PROTEIN 5"/>
    <property type="match status" value="1"/>
</dbReference>
<gene>
    <name evidence="2" type="ORF">KIPB_006047</name>
</gene>
<sequence length="319" mass="35814">MSLIIANLELPLLVDPTPVNMSEGGSYSSVAIQHSYDQQLRAKGKWYRDAFFSLSDHTQIERGGGPKIFGGICRTNMFGCEAPLREHNLGSCCCLEASMLNHSCVPNVSRYWDESSGEMVFHSTRDIDAGEELTISYISRRLSRAERKEKLAGYSFECQCPLCTLSDEESESVDALIQVHEDTLTKLSEALKSERYGAEVEYWAKELVSIGRRLYIDDIDGVLQRYFAVLAIALGQRNMTLYGEAGAMAINYTQAMMGHGNIYESMFTPTYFNPATLVQANLPSFRAEFPRWWKEEGRPGLNAWIQSIGGYAIQSDEKT</sequence>
<proteinExistence type="predicted"/>
<evidence type="ECO:0000259" key="1">
    <source>
        <dbReference type="PROSITE" id="PS50280"/>
    </source>
</evidence>
<keyword evidence="3" id="KW-1185">Reference proteome</keyword>